<feature type="transmembrane region" description="Helical" evidence="10">
    <location>
        <begin position="28"/>
        <end position="48"/>
    </location>
</feature>
<dbReference type="InterPro" id="IPR001133">
    <property type="entry name" value="NADH_UbQ_OxRdtase_chain4L/K"/>
</dbReference>
<dbReference type="NCBIfam" id="NF004323">
    <property type="entry name" value="PRK05715.1-5"/>
    <property type="match status" value="1"/>
</dbReference>
<keyword evidence="10" id="KW-1003">Cell membrane</keyword>
<keyword evidence="3 10" id="KW-0813">Transport</keyword>
<evidence type="ECO:0000256" key="10">
    <source>
        <dbReference type="HAMAP-Rule" id="MF_01456"/>
    </source>
</evidence>
<evidence type="ECO:0000256" key="7">
    <source>
        <dbReference type="ARBA" id="ARBA00022989"/>
    </source>
</evidence>
<dbReference type="GO" id="GO:0042773">
    <property type="term" value="P:ATP synthesis coupled electron transport"/>
    <property type="evidence" value="ECO:0007669"/>
    <property type="project" value="InterPro"/>
</dbReference>
<keyword evidence="7 10" id="KW-1133">Transmembrane helix</keyword>
<evidence type="ECO:0000313" key="12">
    <source>
        <dbReference type="Proteomes" id="UP000322499"/>
    </source>
</evidence>
<comment type="subunit">
    <text evidence="10">NDH-1 is composed of 14 different subunits. Subunits NuoA, H, J, K, L, M, N constitute the membrane sector of the complex.</text>
</comment>
<evidence type="ECO:0000256" key="8">
    <source>
        <dbReference type="ARBA" id="ARBA00023027"/>
    </source>
</evidence>
<dbReference type="GO" id="GO:0030964">
    <property type="term" value="C:NADH dehydrogenase complex"/>
    <property type="evidence" value="ECO:0007669"/>
    <property type="project" value="TreeGrafter"/>
</dbReference>
<evidence type="ECO:0000256" key="2">
    <source>
        <dbReference type="ARBA" id="ARBA00010519"/>
    </source>
</evidence>
<dbReference type="RefSeq" id="WP_166531758.1">
    <property type="nucleotide sequence ID" value="NZ_VNHW01000002.1"/>
</dbReference>
<comment type="caution">
    <text evidence="11">The sequence shown here is derived from an EMBL/GenBank/DDBJ whole genome shotgun (WGS) entry which is preliminary data.</text>
</comment>
<reference evidence="11 12" key="1">
    <citation type="submission" date="2019-07" db="EMBL/GenBank/DDBJ databases">
        <title>Genomic Encyclopedia of Archaeal and Bacterial Type Strains, Phase II (KMG-II): from individual species to whole genera.</title>
        <authorList>
            <person name="Goeker M."/>
        </authorList>
    </citation>
    <scope>NUCLEOTIDE SEQUENCE [LARGE SCALE GENOMIC DNA]</scope>
    <source>
        <strain evidence="11 12">DSM 46842</strain>
    </source>
</reference>
<dbReference type="NCBIfam" id="NF004321">
    <property type="entry name" value="PRK05715.1-3"/>
    <property type="match status" value="1"/>
</dbReference>
<dbReference type="Pfam" id="PF00420">
    <property type="entry name" value="Oxidored_q2"/>
    <property type="match status" value="1"/>
</dbReference>
<dbReference type="AlphaFoldDB" id="A0A5S5D2N8"/>
<dbReference type="GO" id="GO:0050136">
    <property type="term" value="F:NADH dehydrogenase (quinone) (non-electrogenic) activity"/>
    <property type="evidence" value="ECO:0007669"/>
    <property type="project" value="UniProtKB-UniRule"/>
</dbReference>
<sequence>MNLSYYLVLAAILFTIGAVGVLVRRNAIVVFMCIELMLNAVNLTLITFARSTGTVDGQIIALFVMVVAAAEVVVGLAIIMSIYRTRRSASVDDANLLKY</sequence>
<keyword evidence="5 10" id="KW-0874">Quinone</keyword>
<keyword evidence="4 10" id="KW-0812">Transmembrane</keyword>
<dbReference type="EMBL" id="VNHW01000002">
    <property type="protein sequence ID" value="TYP89664.1"/>
    <property type="molecule type" value="Genomic_DNA"/>
</dbReference>
<keyword evidence="9 10" id="KW-0472">Membrane</keyword>
<dbReference type="Gene3D" id="1.10.287.3510">
    <property type="match status" value="1"/>
</dbReference>
<evidence type="ECO:0000313" key="11">
    <source>
        <dbReference type="EMBL" id="TYP89664.1"/>
    </source>
</evidence>
<proteinExistence type="inferred from homology"/>
<dbReference type="GO" id="GO:0005886">
    <property type="term" value="C:plasma membrane"/>
    <property type="evidence" value="ECO:0007669"/>
    <property type="project" value="UniProtKB-SubCell"/>
</dbReference>
<evidence type="ECO:0000256" key="3">
    <source>
        <dbReference type="ARBA" id="ARBA00022448"/>
    </source>
</evidence>
<comment type="function">
    <text evidence="10">NDH-1 shuttles electrons from NADH, via FMN and iron-sulfur (Fe-S) centers, to quinones in the respiratory chain. The immediate electron acceptor for the enzyme in this species is believed to be a menaquinone. Couples the redox reaction to proton translocation (for every two electrons transferred, four hydrogen ions are translocated across the cytoplasmic membrane), and thus conserves the redox energy in a proton gradient.</text>
</comment>
<feature type="transmembrane region" description="Helical" evidence="10">
    <location>
        <begin position="6"/>
        <end position="23"/>
    </location>
</feature>
<comment type="catalytic activity">
    <reaction evidence="10">
        <text>a quinone + NADH + 5 H(+)(in) = a quinol + NAD(+) + 4 H(+)(out)</text>
        <dbReference type="Rhea" id="RHEA:57888"/>
        <dbReference type="ChEBI" id="CHEBI:15378"/>
        <dbReference type="ChEBI" id="CHEBI:24646"/>
        <dbReference type="ChEBI" id="CHEBI:57540"/>
        <dbReference type="ChEBI" id="CHEBI:57945"/>
        <dbReference type="ChEBI" id="CHEBI:132124"/>
    </reaction>
</comment>
<name>A0A5S5D2N8_9ACTN</name>
<dbReference type="EC" id="7.1.1.-" evidence="10"/>
<accession>A0A5S5D2N8</accession>
<keyword evidence="12" id="KW-1185">Reference proteome</keyword>
<evidence type="ECO:0000256" key="9">
    <source>
        <dbReference type="ARBA" id="ARBA00023136"/>
    </source>
</evidence>
<comment type="subcellular location">
    <subcellularLocation>
        <location evidence="10">Cell membrane</location>
        <topology evidence="10">Multi-pass membrane protein</topology>
    </subcellularLocation>
    <subcellularLocation>
        <location evidence="1">Membrane</location>
        <topology evidence="1">Multi-pass membrane protein</topology>
    </subcellularLocation>
</comment>
<dbReference type="PANTHER" id="PTHR11434">
    <property type="entry name" value="NADH-UBIQUINONE OXIDOREDUCTASE SUBUNIT ND4L"/>
    <property type="match status" value="1"/>
</dbReference>
<dbReference type="Proteomes" id="UP000322499">
    <property type="component" value="Unassembled WGS sequence"/>
</dbReference>
<dbReference type="GO" id="GO:0048038">
    <property type="term" value="F:quinone binding"/>
    <property type="evidence" value="ECO:0007669"/>
    <property type="project" value="UniProtKB-KW"/>
</dbReference>
<protein>
    <recommendedName>
        <fullName evidence="10">NADH-quinone oxidoreductase subunit K</fullName>
        <ecNumber evidence="10">7.1.1.-</ecNumber>
    </recommendedName>
    <alternativeName>
        <fullName evidence="10">NADH dehydrogenase I subunit K</fullName>
    </alternativeName>
    <alternativeName>
        <fullName evidence="10">NDH-1 subunit K</fullName>
    </alternativeName>
</protein>
<dbReference type="NCBIfam" id="NF004320">
    <property type="entry name" value="PRK05715.1-2"/>
    <property type="match status" value="1"/>
</dbReference>
<keyword evidence="8 10" id="KW-0520">NAD</keyword>
<keyword evidence="6 10" id="KW-1278">Translocase</keyword>
<evidence type="ECO:0000256" key="4">
    <source>
        <dbReference type="ARBA" id="ARBA00022692"/>
    </source>
</evidence>
<dbReference type="FunFam" id="1.10.287.3510:FF:000001">
    <property type="entry name" value="NADH-quinone oxidoreductase subunit K"/>
    <property type="match status" value="1"/>
</dbReference>
<comment type="similarity">
    <text evidence="2 10">Belongs to the complex I subunit 4L family.</text>
</comment>
<evidence type="ECO:0000256" key="1">
    <source>
        <dbReference type="ARBA" id="ARBA00004141"/>
    </source>
</evidence>
<feature type="transmembrane region" description="Helical" evidence="10">
    <location>
        <begin position="60"/>
        <end position="83"/>
    </location>
</feature>
<dbReference type="HAMAP" id="MF_01456">
    <property type="entry name" value="NDH1_NuoK"/>
    <property type="match status" value="1"/>
</dbReference>
<evidence type="ECO:0000256" key="5">
    <source>
        <dbReference type="ARBA" id="ARBA00022719"/>
    </source>
</evidence>
<dbReference type="PANTHER" id="PTHR11434:SF21">
    <property type="entry name" value="NADH DEHYDROGENASE SUBUNIT 4L-RELATED"/>
    <property type="match status" value="1"/>
</dbReference>
<gene>
    <name evidence="10" type="primary">nuoK</name>
    <name evidence="11" type="ORF">BD833_102137</name>
</gene>
<organism evidence="11 12">
    <name type="scientific">Blastococcus xanthinilyticus</name>
    <dbReference type="NCBI Taxonomy" id="1564164"/>
    <lineage>
        <taxon>Bacteria</taxon>
        <taxon>Bacillati</taxon>
        <taxon>Actinomycetota</taxon>
        <taxon>Actinomycetes</taxon>
        <taxon>Geodermatophilales</taxon>
        <taxon>Geodermatophilaceae</taxon>
        <taxon>Blastococcus</taxon>
    </lineage>
</organism>
<dbReference type="InterPro" id="IPR039428">
    <property type="entry name" value="NUOK/Mnh_C1-like"/>
</dbReference>
<evidence type="ECO:0000256" key="6">
    <source>
        <dbReference type="ARBA" id="ARBA00022967"/>
    </source>
</evidence>